<dbReference type="SUPFAM" id="SSF63862">
    <property type="entry name" value="Thiamin pyrophosphokinase, substrate-binding domain"/>
    <property type="match status" value="1"/>
</dbReference>
<gene>
    <name evidence="9" type="primary">PLEST008365</name>
    <name evidence="9" type="ORF">PLESTB_001502700</name>
</gene>
<protein>
    <recommendedName>
        <fullName evidence="1">thiamine diphosphokinase</fullName>
        <ecNumber evidence="1">2.7.6.2</ecNumber>
    </recommendedName>
</protein>
<dbReference type="GO" id="GO:0030975">
    <property type="term" value="F:thiamine binding"/>
    <property type="evidence" value="ECO:0007669"/>
    <property type="project" value="InterPro"/>
</dbReference>
<accession>A0A9W6F8H6</accession>
<evidence type="ECO:0000256" key="5">
    <source>
        <dbReference type="ARBA" id="ARBA00022840"/>
    </source>
</evidence>
<dbReference type="GO" id="GO:0006772">
    <property type="term" value="P:thiamine metabolic process"/>
    <property type="evidence" value="ECO:0007669"/>
    <property type="project" value="InterPro"/>
</dbReference>
<dbReference type="Pfam" id="PF04263">
    <property type="entry name" value="TPK_catalytic"/>
    <property type="match status" value="1"/>
</dbReference>
<dbReference type="EMBL" id="BRXU01000028">
    <property type="protein sequence ID" value="GLC59581.1"/>
    <property type="molecule type" value="Genomic_DNA"/>
</dbReference>
<feature type="compositionally biased region" description="Low complexity" evidence="7">
    <location>
        <begin position="244"/>
        <end position="259"/>
    </location>
</feature>
<dbReference type="Gene3D" id="2.60.120.320">
    <property type="entry name" value="Thiamin pyrophosphokinase, thiamin-binding domain"/>
    <property type="match status" value="1"/>
</dbReference>
<keyword evidence="3" id="KW-0547">Nucleotide-binding</keyword>
<keyword evidence="2" id="KW-0808">Transferase</keyword>
<dbReference type="Proteomes" id="UP001165080">
    <property type="component" value="Unassembled WGS sequence"/>
</dbReference>
<organism evidence="9 10">
    <name type="scientific">Pleodorina starrii</name>
    <dbReference type="NCBI Taxonomy" id="330485"/>
    <lineage>
        <taxon>Eukaryota</taxon>
        <taxon>Viridiplantae</taxon>
        <taxon>Chlorophyta</taxon>
        <taxon>core chlorophytes</taxon>
        <taxon>Chlorophyceae</taxon>
        <taxon>CS clade</taxon>
        <taxon>Chlamydomonadales</taxon>
        <taxon>Volvocaceae</taxon>
        <taxon>Pleodorina</taxon>
    </lineage>
</organism>
<dbReference type="FunFam" id="2.60.120.320:FF:000001">
    <property type="entry name" value="Thiamine pyrophosphokinase"/>
    <property type="match status" value="1"/>
</dbReference>
<dbReference type="InterPro" id="IPR007373">
    <property type="entry name" value="Thiamin_PyroPKinase_B1-bd"/>
</dbReference>
<dbReference type="CDD" id="cd07995">
    <property type="entry name" value="TPK"/>
    <property type="match status" value="1"/>
</dbReference>
<dbReference type="Gene3D" id="3.40.50.10240">
    <property type="entry name" value="Thiamin pyrophosphokinase, catalytic domain"/>
    <property type="match status" value="1"/>
</dbReference>
<dbReference type="SMART" id="SM00983">
    <property type="entry name" value="TPK_B1_binding"/>
    <property type="match status" value="1"/>
</dbReference>
<evidence type="ECO:0000256" key="7">
    <source>
        <dbReference type="SAM" id="MobiDB-lite"/>
    </source>
</evidence>
<dbReference type="PANTHER" id="PTHR13622:SF8">
    <property type="entry name" value="THIAMIN PYROPHOSPHOKINASE 1"/>
    <property type="match status" value="1"/>
</dbReference>
<keyword evidence="10" id="KW-1185">Reference proteome</keyword>
<proteinExistence type="predicted"/>
<dbReference type="GO" id="GO:0016301">
    <property type="term" value="F:kinase activity"/>
    <property type="evidence" value="ECO:0007669"/>
    <property type="project" value="UniProtKB-KW"/>
</dbReference>
<evidence type="ECO:0000256" key="4">
    <source>
        <dbReference type="ARBA" id="ARBA00022777"/>
    </source>
</evidence>
<evidence type="ECO:0000256" key="6">
    <source>
        <dbReference type="ARBA" id="ARBA00025120"/>
    </source>
</evidence>
<reference evidence="9 10" key="1">
    <citation type="journal article" date="2023" name="Commun. Biol.">
        <title>Reorganization of the ancestral sex-determining regions during the evolution of trioecy in Pleodorina starrii.</title>
        <authorList>
            <person name="Takahashi K."/>
            <person name="Suzuki S."/>
            <person name="Kawai-Toyooka H."/>
            <person name="Yamamoto K."/>
            <person name="Hamaji T."/>
            <person name="Ootsuki R."/>
            <person name="Yamaguchi H."/>
            <person name="Kawachi M."/>
            <person name="Higashiyama T."/>
            <person name="Nozaki H."/>
        </authorList>
    </citation>
    <scope>NUCLEOTIDE SEQUENCE [LARGE SCALE GENOMIC DNA]</scope>
    <source>
        <strain evidence="9 10">NIES-4479</strain>
    </source>
</reference>
<feature type="compositionally biased region" description="Basic and acidic residues" evidence="7">
    <location>
        <begin position="260"/>
        <end position="273"/>
    </location>
</feature>
<dbReference type="GO" id="GO:0005524">
    <property type="term" value="F:ATP binding"/>
    <property type="evidence" value="ECO:0007669"/>
    <property type="project" value="UniProtKB-KW"/>
</dbReference>
<evidence type="ECO:0000256" key="1">
    <source>
        <dbReference type="ARBA" id="ARBA00013245"/>
    </source>
</evidence>
<keyword evidence="4" id="KW-0418">Kinase</keyword>
<dbReference type="NCBIfam" id="TIGR01378">
    <property type="entry name" value="thi_PPkinase"/>
    <property type="match status" value="1"/>
</dbReference>
<feature type="region of interest" description="Disordered" evidence="7">
    <location>
        <begin position="228"/>
        <end position="282"/>
    </location>
</feature>
<dbReference type="InterPro" id="IPR006282">
    <property type="entry name" value="Thi_PPkinase"/>
</dbReference>
<sequence>MLTNPSFSVVRKCCSTRLVHFKPGEHWTRTDLRIPLFLTLNNSPRRQTGLVHSAGTLAGDPAPAHRTFSVPASTSACHSTGLSMTSGNPAAAGAVGATPIHGPVSSDQRAPAASTPAAGTGLLGPPYDQYITSDFLGPGLLPADRKIYLIVLNYCLPAGLLHLWPLASFRICADGGGNRLHDELPAMMPPPPEEIAALEALAERDVAAAGAPSGEAAAVSREAAASGLDSNAPAGASGAGGASGTSNGHSTSTTTTTTTPHDRDRDPHDRDPHGGNGFGLPHSSPHYHYLSAAAGIAGLGPDLASSLRLAYLPDVVLGDLDSLRPDVRQYYVQHGVPFMDMSYDQDTNDLTKAISLIEERFIRPDPDPNPDRHQILVLGALGGRLDHTLANLNVLHMFPRLNVTLWGDGNLVRLVRPGRALIRPDERFEGPTCGLIPIAGPVTATSAGLKWNVAATQLRVGGLVSSSNLLTGSPIQVACDGPLLWSTEVRQEPRPDLRELWARTVAAAAAGRKREAQALAESEAAGAVDAGDGVAAVGTAAAEIPVEAGVGNAAPV</sequence>
<feature type="domain" description="Thiamin pyrophosphokinase thiamin-binding" evidence="8">
    <location>
        <begin position="418"/>
        <end position="483"/>
    </location>
</feature>
<name>A0A9W6F8H6_9CHLO</name>
<comment type="caution">
    <text evidence="9">The sequence shown here is derived from an EMBL/GenBank/DDBJ whole genome shotgun (WGS) entry which is preliminary data.</text>
</comment>
<comment type="function">
    <text evidence="6">Catalyzes the phosphorylation of thiamine to thiamine pyrophosphate (TPP). TPP is an active cofactor for enzymes involved in glycolysis and energy production. Plant leaves require high levels of TPP for photosynthesis and carbohydrate metabolism.</text>
</comment>
<dbReference type="PANTHER" id="PTHR13622">
    <property type="entry name" value="THIAMIN PYROPHOSPHOKINASE"/>
    <property type="match status" value="1"/>
</dbReference>
<evidence type="ECO:0000256" key="3">
    <source>
        <dbReference type="ARBA" id="ARBA00022741"/>
    </source>
</evidence>
<dbReference type="OrthoDB" id="25149at2759"/>
<evidence type="ECO:0000256" key="2">
    <source>
        <dbReference type="ARBA" id="ARBA00022679"/>
    </source>
</evidence>
<dbReference type="GO" id="GO:0009229">
    <property type="term" value="P:thiamine diphosphate biosynthetic process"/>
    <property type="evidence" value="ECO:0007669"/>
    <property type="project" value="InterPro"/>
</dbReference>
<dbReference type="EC" id="2.7.6.2" evidence="1"/>
<dbReference type="Pfam" id="PF04265">
    <property type="entry name" value="TPK_B1_binding"/>
    <property type="match status" value="1"/>
</dbReference>
<evidence type="ECO:0000313" key="10">
    <source>
        <dbReference type="Proteomes" id="UP001165080"/>
    </source>
</evidence>
<dbReference type="InterPro" id="IPR036371">
    <property type="entry name" value="TPK_B1-bd_sf"/>
</dbReference>
<dbReference type="InterPro" id="IPR007371">
    <property type="entry name" value="TPK_catalytic"/>
</dbReference>
<dbReference type="InterPro" id="IPR036759">
    <property type="entry name" value="TPK_catalytic_sf"/>
</dbReference>
<dbReference type="SUPFAM" id="SSF63999">
    <property type="entry name" value="Thiamin pyrophosphokinase, catalytic domain"/>
    <property type="match status" value="2"/>
</dbReference>
<evidence type="ECO:0000313" key="9">
    <source>
        <dbReference type="EMBL" id="GLC59581.1"/>
    </source>
</evidence>
<dbReference type="AlphaFoldDB" id="A0A9W6F8H6"/>
<evidence type="ECO:0000259" key="8">
    <source>
        <dbReference type="SMART" id="SM00983"/>
    </source>
</evidence>
<dbReference type="GO" id="GO:0004788">
    <property type="term" value="F:thiamine diphosphokinase activity"/>
    <property type="evidence" value="ECO:0007669"/>
    <property type="project" value="UniProtKB-EC"/>
</dbReference>
<keyword evidence="5" id="KW-0067">ATP-binding</keyword>